<dbReference type="InterPro" id="IPR010622">
    <property type="entry name" value="FAST_Leu-rich"/>
</dbReference>
<dbReference type="Pfam" id="PF06743">
    <property type="entry name" value="FAST_1"/>
    <property type="match status" value="1"/>
</dbReference>
<evidence type="ECO:0000313" key="4">
    <source>
        <dbReference type="Proteomes" id="UP000694395"/>
    </source>
</evidence>
<reference evidence="3" key="1">
    <citation type="submission" date="2020-07" db="EMBL/GenBank/DDBJ databases">
        <title>A long reads based de novo assembly of the rainbow trout Arlee double haploid line genome.</title>
        <authorList>
            <person name="Gao G."/>
            <person name="Palti Y."/>
        </authorList>
    </citation>
    <scope>NUCLEOTIDE SEQUENCE [LARGE SCALE GENOMIC DNA]</scope>
</reference>
<proteinExistence type="predicted"/>
<evidence type="ECO:0000313" key="3">
    <source>
        <dbReference type="Ensembl" id="ENSOMYP00000081119.2"/>
    </source>
</evidence>
<evidence type="ECO:0000259" key="2">
    <source>
        <dbReference type="SMART" id="SM00952"/>
    </source>
</evidence>
<reference evidence="3" key="3">
    <citation type="submission" date="2025-09" db="UniProtKB">
        <authorList>
            <consortium name="Ensembl"/>
        </authorList>
    </citation>
    <scope>IDENTIFICATION</scope>
</reference>
<dbReference type="SMART" id="SM00952">
    <property type="entry name" value="RAP"/>
    <property type="match status" value="1"/>
</dbReference>
<dbReference type="Proteomes" id="UP000694395">
    <property type="component" value="Chromosome 11"/>
</dbReference>
<sequence>YCNICFINNHYCLHLTVLTILSYLHRPTVAEEKAFLDRLGSCSSSRQVLHSSALWRSRLTLWQPCTAWLTQKDPSETGLVSALLACTYLYVDPWSRLAVRLVSECQERLDGSQMSVGQLCTFGQALLALEGPGCGMLEQVQRQEPGQWSLAELTATRALDGFYFPPRDSYQGDAVLLNLLHSYILVERFPVNFVSKVFNLYFLQKLQGTLIDKPTGLLPMYRVKFFLTPGRSLEMPVDGHLYNYVKTGLVDLLGARAYFTSRVLTPYCYTLDVEIKLDEDGYVLPASDIDDIFKSHKRFTVNTRQLLGKEAMRLLGYEVVQISYYEFEKLRNKTEVVEHLHKNIFPLSYSWQYSAAVES</sequence>
<accession>A0A8C7TEC0</accession>
<dbReference type="Ensembl" id="ENSOMYT00000088397.2">
    <property type="protein sequence ID" value="ENSOMYP00000081119.2"/>
    <property type="gene ID" value="ENSOMYG00000037533.2"/>
</dbReference>
<feature type="domain" description="RAP" evidence="2">
    <location>
        <begin position="292"/>
        <end position="343"/>
    </location>
</feature>
<dbReference type="InterPro" id="IPR013584">
    <property type="entry name" value="RAP"/>
</dbReference>
<reference evidence="3" key="2">
    <citation type="submission" date="2025-08" db="UniProtKB">
        <authorList>
            <consortium name="Ensembl"/>
        </authorList>
    </citation>
    <scope>IDENTIFICATION</scope>
</reference>
<feature type="chain" id="PRO_5035459311" description="RAP domain-containing protein" evidence="1">
    <location>
        <begin position="31"/>
        <end position="359"/>
    </location>
</feature>
<evidence type="ECO:0000256" key="1">
    <source>
        <dbReference type="SAM" id="SignalP"/>
    </source>
</evidence>
<dbReference type="GO" id="GO:0044528">
    <property type="term" value="P:regulation of mitochondrial mRNA stability"/>
    <property type="evidence" value="ECO:0007669"/>
    <property type="project" value="InterPro"/>
</dbReference>
<organism evidence="3 4">
    <name type="scientific">Oncorhynchus mykiss</name>
    <name type="common">Rainbow trout</name>
    <name type="synonym">Salmo gairdneri</name>
    <dbReference type="NCBI Taxonomy" id="8022"/>
    <lineage>
        <taxon>Eukaryota</taxon>
        <taxon>Metazoa</taxon>
        <taxon>Chordata</taxon>
        <taxon>Craniata</taxon>
        <taxon>Vertebrata</taxon>
        <taxon>Euteleostomi</taxon>
        <taxon>Actinopterygii</taxon>
        <taxon>Neopterygii</taxon>
        <taxon>Teleostei</taxon>
        <taxon>Protacanthopterygii</taxon>
        <taxon>Salmoniformes</taxon>
        <taxon>Salmonidae</taxon>
        <taxon>Salmoninae</taxon>
        <taxon>Oncorhynchus</taxon>
    </lineage>
</organism>
<dbReference type="AlphaFoldDB" id="A0A8C7TEC0"/>
<keyword evidence="1" id="KW-0732">Signal</keyword>
<feature type="signal peptide" evidence="1">
    <location>
        <begin position="1"/>
        <end position="30"/>
    </location>
</feature>
<dbReference type="InterPro" id="IPR013579">
    <property type="entry name" value="FAST_2"/>
</dbReference>
<dbReference type="Pfam" id="PF08368">
    <property type="entry name" value="FAST_2"/>
    <property type="match status" value="1"/>
</dbReference>
<dbReference type="GeneTree" id="ENSGT01030000234607"/>
<name>A0A8C7TEC0_ONCMY</name>
<protein>
    <recommendedName>
        <fullName evidence="2">RAP domain-containing protein</fullName>
    </recommendedName>
</protein>
<keyword evidence="4" id="KW-1185">Reference proteome</keyword>